<protein>
    <recommendedName>
        <fullName evidence="3">Secretion system C-terminal sorting domain-containing protein</fullName>
    </recommendedName>
</protein>
<evidence type="ECO:0000313" key="5">
    <source>
        <dbReference type="Proteomes" id="UP000326994"/>
    </source>
</evidence>
<accession>A0A5J4G0G8</accession>
<dbReference type="EMBL" id="BKCF01000005">
    <property type="protein sequence ID" value="GEQ87062.1"/>
    <property type="molecule type" value="Genomic_DNA"/>
</dbReference>
<keyword evidence="1 2" id="KW-0732">Signal</keyword>
<evidence type="ECO:0000256" key="2">
    <source>
        <dbReference type="SAM" id="SignalP"/>
    </source>
</evidence>
<dbReference type="RefSeq" id="WP_151894977.1">
    <property type="nucleotide sequence ID" value="NZ_BKCF01000005.1"/>
</dbReference>
<evidence type="ECO:0000313" key="4">
    <source>
        <dbReference type="EMBL" id="GEQ87062.1"/>
    </source>
</evidence>
<gene>
    <name evidence="4" type="ORF">ULMS_25700</name>
</gene>
<dbReference type="Pfam" id="PF18962">
    <property type="entry name" value="Por_Secre_tail"/>
    <property type="match status" value="1"/>
</dbReference>
<feature type="signal peptide" evidence="2">
    <location>
        <begin position="1"/>
        <end position="19"/>
    </location>
</feature>
<dbReference type="NCBIfam" id="TIGR04183">
    <property type="entry name" value="Por_Secre_tail"/>
    <property type="match status" value="1"/>
</dbReference>
<proteinExistence type="predicted"/>
<evidence type="ECO:0000256" key="1">
    <source>
        <dbReference type="ARBA" id="ARBA00022729"/>
    </source>
</evidence>
<name>A0A5J4G0G8_9FLAO</name>
<organism evidence="4 5">
    <name type="scientific">Patiriisocius marinistellae</name>
    <dbReference type="NCBI Taxonomy" id="2494560"/>
    <lineage>
        <taxon>Bacteria</taxon>
        <taxon>Pseudomonadati</taxon>
        <taxon>Bacteroidota</taxon>
        <taxon>Flavobacteriia</taxon>
        <taxon>Flavobacteriales</taxon>
        <taxon>Flavobacteriaceae</taxon>
        <taxon>Patiriisocius</taxon>
    </lineage>
</organism>
<dbReference type="InterPro" id="IPR026444">
    <property type="entry name" value="Secre_tail"/>
</dbReference>
<comment type="caution">
    <text evidence="4">The sequence shown here is derived from an EMBL/GenBank/DDBJ whole genome shotgun (WGS) entry which is preliminary data.</text>
</comment>
<sequence length="239" mass="26178">MKFKLLLFGLFVTSISVNAQFTVADENGNPINDGDVIAVNSNDPSVATKDFFVTNTSTETIFSTVQYVSTDTPAPFQLCYGGTCFDNIIVGNSYPPVTSPQVIEAGATTGPGNHFLYTGQEVTSPVNHVFRFYQVDASGNETGEDITITYLYDPSLGIGDNQVSLFSLSSTIVNDELIINSRENLDITIYDMRGRVIKKKSKLKKGTKRMSVGNLVPQLYIVKVTNENGLSQTIRFVKQ</sequence>
<keyword evidence="5" id="KW-1185">Reference proteome</keyword>
<dbReference type="OrthoDB" id="1247931at2"/>
<evidence type="ECO:0000259" key="3">
    <source>
        <dbReference type="Pfam" id="PF18962"/>
    </source>
</evidence>
<feature type="domain" description="Secretion system C-terminal sorting" evidence="3">
    <location>
        <begin position="174"/>
        <end position="229"/>
    </location>
</feature>
<feature type="chain" id="PRO_5023841685" description="Secretion system C-terminal sorting domain-containing protein" evidence="2">
    <location>
        <begin position="20"/>
        <end position="239"/>
    </location>
</feature>
<dbReference type="Proteomes" id="UP000326994">
    <property type="component" value="Unassembled WGS sequence"/>
</dbReference>
<reference evidence="4 5" key="1">
    <citation type="submission" date="2019-08" db="EMBL/GenBank/DDBJ databases">
        <title>Ulvibacter marinistellae sp. nov., isolated from a starfish, Patiria pectinifera.</title>
        <authorList>
            <person name="Kawano K."/>
            <person name="Ushijima N."/>
            <person name="Kihara M."/>
            <person name="Itoh H."/>
        </authorList>
    </citation>
    <scope>NUCLEOTIDE SEQUENCE [LARGE SCALE GENOMIC DNA]</scope>
    <source>
        <strain evidence="4 5">KK4</strain>
    </source>
</reference>
<dbReference type="AlphaFoldDB" id="A0A5J4G0G8"/>